<dbReference type="SUPFAM" id="SSF143631">
    <property type="entry name" value="ApbE-like"/>
    <property type="match status" value="1"/>
</dbReference>
<evidence type="ECO:0000256" key="1">
    <source>
        <dbReference type="SAM" id="Phobius"/>
    </source>
</evidence>
<feature type="transmembrane region" description="Helical" evidence="1">
    <location>
        <begin position="21"/>
        <end position="41"/>
    </location>
</feature>
<keyword evidence="1" id="KW-1133">Transmembrane helix</keyword>
<reference evidence="2 3" key="1">
    <citation type="submission" date="2023-12" db="EMBL/GenBank/DDBJ databases">
        <title>Micromonospora sp. nov., isolated from Atacama Desert.</title>
        <authorList>
            <person name="Carro L."/>
            <person name="Golinska P."/>
            <person name="Klenk H.-P."/>
            <person name="Goodfellow M."/>
        </authorList>
    </citation>
    <scope>NUCLEOTIDE SEQUENCE [LARGE SCALE GENOMIC DNA]</scope>
    <source>
        <strain evidence="2 3">4G53</strain>
    </source>
</reference>
<accession>A0ABU5JHR1</accession>
<dbReference type="Gene3D" id="3.10.520.10">
    <property type="entry name" value="ApbE-like domains"/>
    <property type="match status" value="1"/>
</dbReference>
<evidence type="ECO:0000313" key="3">
    <source>
        <dbReference type="Proteomes" id="UP001290101"/>
    </source>
</evidence>
<name>A0ABU5JHR1_9ACTN</name>
<dbReference type="Proteomes" id="UP001290101">
    <property type="component" value="Unassembled WGS sequence"/>
</dbReference>
<comment type="caution">
    <text evidence="2">The sequence shown here is derived from an EMBL/GenBank/DDBJ whole genome shotgun (WGS) entry which is preliminary data.</text>
</comment>
<organism evidence="2 3">
    <name type="scientific">Micromonospora sicca</name>
    <dbReference type="NCBI Taxonomy" id="2202420"/>
    <lineage>
        <taxon>Bacteria</taxon>
        <taxon>Bacillati</taxon>
        <taxon>Actinomycetota</taxon>
        <taxon>Actinomycetes</taxon>
        <taxon>Micromonosporales</taxon>
        <taxon>Micromonosporaceae</taxon>
        <taxon>Micromonospora</taxon>
    </lineage>
</organism>
<keyword evidence="1" id="KW-0812">Transmembrane</keyword>
<dbReference type="EMBL" id="JAXOTQ010000029">
    <property type="protein sequence ID" value="MDZ5492170.1"/>
    <property type="molecule type" value="Genomic_DNA"/>
</dbReference>
<proteinExistence type="predicted"/>
<sequence length="146" mass="15057">MTAAVADRRATRRALPAVPGWWADVAGSAAVLSLLVVTALWTADRGVQELLGGLATGLTSLGRLTGLLSADLMLIQVVLMARVTVVGPDLLWADVYATAAVARGADALDWLATLDGYAGLLVDAAGRLRATPNWPGTRPAAQTRAG</sequence>
<gene>
    <name evidence="2" type="ORF">U2F25_22320</name>
</gene>
<keyword evidence="3" id="KW-1185">Reference proteome</keyword>
<evidence type="ECO:0000313" key="2">
    <source>
        <dbReference type="EMBL" id="MDZ5492170.1"/>
    </source>
</evidence>
<dbReference type="InterPro" id="IPR003374">
    <property type="entry name" value="ApbE-like_sf"/>
</dbReference>
<protein>
    <submittedName>
        <fullName evidence="2">Uncharacterized protein</fullName>
    </submittedName>
</protein>
<keyword evidence="1" id="KW-0472">Membrane</keyword>
<dbReference type="RefSeq" id="WP_322441997.1">
    <property type="nucleotide sequence ID" value="NZ_JAXOTQ010000029.1"/>
</dbReference>